<keyword evidence="4" id="KW-1185">Reference proteome</keyword>
<dbReference type="Gene3D" id="2.60.120.10">
    <property type="entry name" value="Jelly Rolls"/>
    <property type="match status" value="1"/>
</dbReference>
<dbReference type="PANTHER" id="PTHR35848">
    <property type="entry name" value="OXALATE-BINDING PROTEIN"/>
    <property type="match status" value="1"/>
</dbReference>
<dbReference type="SUPFAM" id="SSF51182">
    <property type="entry name" value="RmlC-like cupins"/>
    <property type="match status" value="1"/>
</dbReference>
<dbReference type="AlphaFoldDB" id="A0A0J8VL15"/>
<organism evidence="3 4">
    <name type="scientific">Franconibacter pulveris</name>
    <dbReference type="NCBI Taxonomy" id="435910"/>
    <lineage>
        <taxon>Bacteria</taxon>
        <taxon>Pseudomonadati</taxon>
        <taxon>Pseudomonadota</taxon>
        <taxon>Gammaproteobacteria</taxon>
        <taxon>Enterobacterales</taxon>
        <taxon>Enterobacteriaceae</taxon>
        <taxon>Franconibacter</taxon>
    </lineage>
</organism>
<dbReference type="Proteomes" id="UP000037315">
    <property type="component" value="Unassembled WGS sequence"/>
</dbReference>
<dbReference type="STRING" id="1121863.GCA_000621185_02999"/>
<protein>
    <submittedName>
        <fullName evidence="3">Cupin</fullName>
    </submittedName>
</protein>
<proteinExistence type="predicted"/>
<dbReference type="EMBL" id="LFEJ01000018">
    <property type="protein sequence ID" value="KMV33881.1"/>
    <property type="molecule type" value="Genomic_DNA"/>
</dbReference>
<sequence>MISKATAEHYHWGEQCDGWYLLKRSDMSIIHERMPPVTKEVRHYHCQSRQFFLVLSGELTMELEGELHTLSAHQGIEIPPQAKHQAQNLSQHAVEFVVISHPTTRGDRIDIA</sequence>
<reference evidence="3 4" key="1">
    <citation type="submission" date="2015-06" db="EMBL/GenBank/DDBJ databases">
        <title>Genome sequencing of Cronobacter sp. strain DJ34 isolated from petroleum contaminated sludge of Duliajan Oil Fields, Assam, India.</title>
        <authorList>
            <person name="Pal S."/>
            <person name="Banerjee T.D."/>
            <person name="Roy A."/>
            <person name="Sar P."/>
            <person name="Kazy S.K."/>
        </authorList>
    </citation>
    <scope>NUCLEOTIDE SEQUENCE [LARGE SCALE GENOMIC DNA]</scope>
    <source>
        <strain evidence="3 4">DJ34</strain>
    </source>
</reference>
<comment type="caution">
    <text evidence="3">The sequence shown here is derived from an EMBL/GenBank/DDBJ whole genome shotgun (WGS) entry which is preliminary data.</text>
</comment>
<dbReference type="PANTHER" id="PTHR35848:SF9">
    <property type="entry name" value="SLL1358 PROTEIN"/>
    <property type="match status" value="1"/>
</dbReference>
<dbReference type="InterPro" id="IPR013096">
    <property type="entry name" value="Cupin_2"/>
</dbReference>
<dbReference type="PATRIC" id="fig|1656095.3.peg.761"/>
<dbReference type="RefSeq" id="WP_048888249.1">
    <property type="nucleotide sequence ID" value="NZ_LFEJ01000018.1"/>
</dbReference>
<evidence type="ECO:0000313" key="3">
    <source>
        <dbReference type="EMBL" id="KMV33881.1"/>
    </source>
</evidence>
<dbReference type="GO" id="GO:0046872">
    <property type="term" value="F:metal ion binding"/>
    <property type="evidence" value="ECO:0007669"/>
    <property type="project" value="UniProtKB-KW"/>
</dbReference>
<evidence type="ECO:0000256" key="1">
    <source>
        <dbReference type="ARBA" id="ARBA00022723"/>
    </source>
</evidence>
<dbReference type="InterPro" id="IPR014710">
    <property type="entry name" value="RmlC-like_jellyroll"/>
</dbReference>
<evidence type="ECO:0000313" key="4">
    <source>
        <dbReference type="Proteomes" id="UP000037315"/>
    </source>
</evidence>
<accession>A0A0J8VL15</accession>
<keyword evidence="1" id="KW-0479">Metal-binding</keyword>
<evidence type="ECO:0000259" key="2">
    <source>
        <dbReference type="Pfam" id="PF07883"/>
    </source>
</evidence>
<dbReference type="Pfam" id="PF07883">
    <property type="entry name" value="Cupin_2"/>
    <property type="match status" value="1"/>
</dbReference>
<dbReference type="InterPro" id="IPR051610">
    <property type="entry name" value="GPI/OXD"/>
</dbReference>
<gene>
    <name evidence="3" type="ORF">ACH50_14310</name>
</gene>
<feature type="domain" description="Cupin type-2" evidence="2">
    <location>
        <begin position="32"/>
        <end position="99"/>
    </location>
</feature>
<dbReference type="OrthoDB" id="9806121at2"/>
<dbReference type="InterPro" id="IPR011051">
    <property type="entry name" value="RmlC_Cupin_sf"/>
</dbReference>
<name>A0A0J8VL15_9ENTR</name>